<name>A0ABW4KRN8_9BURK</name>
<dbReference type="PANTHER" id="PTHR43201:SF5">
    <property type="entry name" value="MEDIUM-CHAIN ACYL-COA LIGASE ACSF2, MITOCHONDRIAL"/>
    <property type="match status" value="1"/>
</dbReference>
<comment type="similarity">
    <text evidence="1">Belongs to the ATP-dependent AMP-binding enzyme family.</text>
</comment>
<dbReference type="Pfam" id="PF13193">
    <property type="entry name" value="AMP-binding_C"/>
    <property type="match status" value="1"/>
</dbReference>
<dbReference type="PANTHER" id="PTHR43201">
    <property type="entry name" value="ACYL-COA SYNTHETASE"/>
    <property type="match status" value="1"/>
</dbReference>
<comment type="caution">
    <text evidence="5">The sequence shown here is derived from an EMBL/GenBank/DDBJ whole genome shotgun (WGS) entry which is preliminary data.</text>
</comment>
<dbReference type="InterPro" id="IPR020845">
    <property type="entry name" value="AMP-binding_CS"/>
</dbReference>
<dbReference type="InterPro" id="IPR045851">
    <property type="entry name" value="AMP-bd_C_sf"/>
</dbReference>
<dbReference type="SUPFAM" id="SSF56801">
    <property type="entry name" value="Acetyl-CoA synthetase-like"/>
    <property type="match status" value="1"/>
</dbReference>
<dbReference type="Pfam" id="PF00501">
    <property type="entry name" value="AMP-binding"/>
    <property type="match status" value="1"/>
</dbReference>
<accession>A0ABW4KRN8</accession>
<dbReference type="InterPro" id="IPR000873">
    <property type="entry name" value="AMP-dep_synth/lig_dom"/>
</dbReference>
<dbReference type="RefSeq" id="WP_147914566.1">
    <property type="nucleotide sequence ID" value="NZ_JBHUEJ010000018.1"/>
</dbReference>
<reference evidence="6" key="1">
    <citation type="journal article" date="2019" name="Int. J. Syst. Evol. Microbiol.">
        <title>The Global Catalogue of Microorganisms (GCM) 10K type strain sequencing project: providing services to taxonomists for standard genome sequencing and annotation.</title>
        <authorList>
            <consortium name="The Broad Institute Genomics Platform"/>
            <consortium name="The Broad Institute Genome Sequencing Center for Infectious Disease"/>
            <person name="Wu L."/>
            <person name="Ma J."/>
        </authorList>
    </citation>
    <scope>NUCLEOTIDE SEQUENCE [LARGE SCALE GENOMIC DNA]</scope>
    <source>
        <strain evidence="6">LMG 29247</strain>
    </source>
</reference>
<dbReference type="InterPro" id="IPR042099">
    <property type="entry name" value="ANL_N_sf"/>
</dbReference>
<keyword evidence="2" id="KW-0436">Ligase</keyword>
<dbReference type="Gene3D" id="3.40.50.12780">
    <property type="entry name" value="N-terminal domain of ligase-like"/>
    <property type="match status" value="1"/>
</dbReference>
<proteinExistence type="inferred from homology"/>
<feature type="domain" description="AMP-dependent synthetase/ligase" evidence="3">
    <location>
        <begin position="11"/>
        <end position="366"/>
    </location>
</feature>
<keyword evidence="6" id="KW-1185">Reference proteome</keyword>
<dbReference type="InterPro" id="IPR025110">
    <property type="entry name" value="AMP-bd_C"/>
</dbReference>
<dbReference type="EMBL" id="JBHUEJ010000018">
    <property type="protein sequence ID" value="MFD1710700.1"/>
    <property type="molecule type" value="Genomic_DNA"/>
</dbReference>
<evidence type="ECO:0000259" key="4">
    <source>
        <dbReference type="Pfam" id="PF13193"/>
    </source>
</evidence>
<dbReference type="PROSITE" id="PS00455">
    <property type="entry name" value="AMP_BINDING"/>
    <property type="match status" value="1"/>
</dbReference>
<evidence type="ECO:0000256" key="1">
    <source>
        <dbReference type="ARBA" id="ARBA00006432"/>
    </source>
</evidence>
<evidence type="ECO:0000313" key="5">
    <source>
        <dbReference type="EMBL" id="MFD1710700.1"/>
    </source>
</evidence>
<evidence type="ECO:0000259" key="3">
    <source>
        <dbReference type="Pfam" id="PF00501"/>
    </source>
</evidence>
<gene>
    <name evidence="5" type="ORF">ACFSF0_08800</name>
</gene>
<protein>
    <submittedName>
        <fullName evidence="5">AMP-binding protein</fullName>
    </submittedName>
</protein>
<evidence type="ECO:0000313" key="6">
    <source>
        <dbReference type="Proteomes" id="UP001597304"/>
    </source>
</evidence>
<organism evidence="5 6">
    <name type="scientific">Ottowia flava</name>
    <dbReference type="NCBI Taxonomy" id="2675430"/>
    <lineage>
        <taxon>Bacteria</taxon>
        <taxon>Pseudomonadati</taxon>
        <taxon>Pseudomonadota</taxon>
        <taxon>Betaproteobacteria</taxon>
        <taxon>Burkholderiales</taxon>
        <taxon>Comamonadaceae</taxon>
        <taxon>Ottowia</taxon>
    </lineage>
</organism>
<feature type="domain" description="AMP-binding enzyme C-terminal" evidence="4">
    <location>
        <begin position="422"/>
        <end position="500"/>
    </location>
</feature>
<sequence>MISDLPIQHVTQAAARHPDKDALVCVPSGRRLTYADLEREANRGVHALRGLGLQPGDGIAFSLPNGEAFAIAMLAAARAGLYYTPLPTKASASDIAYICANAGAKLLLLDSASPVGSELAVRLAPDRTVMFSSDEPESPGPWQALLARQPVSLPENPQPGIEMVFSSGSTGRPKGVRKPITAPTWDAPDPRNVATAQANRLSAKSVYLSTSPLYHSAPHRYLSASLSVGATVVVLSHFDAELALECLNRYACTHSLWVPTMFHRMLKLEPNVRARYRGEHHHHAIHGAAPCPVPLKRAMIDWWGPILYEYYSGSEGLGSTAIDSHEWLAHPGSVGKPRQLAVHVLDDDHRPQPAGVVGNIYFEAPTSFAYWGDPEKTRAAISPQGWKTYGDIGYLDADGYLYLTDRRSFTVISGGVNVYPQEVENTLLSHPDVQDAAVFGVPDEDLGEKLAAVVQLAHGAAGDAAAAQALQAYCKAEGGAIKTPKLIRFCTEFPRTDSGKILKAGLRQQFMQDTGATTYA</sequence>
<evidence type="ECO:0000256" key="2">
    <source>
        <dbReference type="ARBA" id="ARBA00022598"/>
    </source>
</evidence>
<dbReference type="Gene3D" id="3.30.300.30">
    <property type="match status" value="1"/>
</dbReference>
<dbReference type="Proteomes" id="UP001597304">
    <property type="component" value="Unassembled WGS sequence"/>
</dbReference>